<protein>
    <submittedName>
        <fullName evidence="1">Uncharacterized protein</fullName>
    </submittedName>
</protein>
<comment type="caution">
    <text evidence="1">The sequence shown here is derived from an EMBL/GenBank/DDBJ whole genome shotgun (WGS) entry which is preliminary data.</text>
</comment>
<sequence length="89" mass="10335">TPLKGMIRFFLNAEDAWADIQGYRAVIRDCKKLWVCEACGVHGDSGRSGITQYSDGRKLCDRCSTREDYYYFDEKERKWKRSVPSDITA</sequence>
<proteinExistence type="predicted"/>
<organism evidence="1">
    <name type="scientific">marine sediment metagenome</name>
    <dbReference type="NCBI Taxonomy" id="412755"/>
    <lineage>
        <taxon>unclassified sequences</taxon>
        <taxon>metagenomes</taxon>
        <taxon>ecological metagenomes</taxon>
    </lineage>
</organism>
<feature type="non-terminal residue" evidence="1">
    <location>
        <position position="1"/>
    </location>
</feature>
<evidence type="ECO:0000313" key="1">
    <source>
        <dbReference type="EMBL" id="GAH79685.1"/>
    </source>
</evidence>
<accession>X1JDT6</accession>
<name>X1JDT6_9ZZZZ</name>
<gene>
    <name evidence="1" type="ORF">S03H2_62782</name>
</gene>
<reference evidence="1" key="1">
    <citation type="journal article" date="2014" name="Front. Microbiol.">
        <title>High frequency of phylogenetically diverse reductive dehalogenase-homologous genes in deep subseafloor sedimentary metagenomes.</title>
        <authorList>
            <person name="Kawai M."/>
            <person name="Futagami T."/>
            <person name="Toyoda A."/>
            <person name="Takaki Y."/>
            <person name="Nishi S."/>
            <person name="Hori S."/>
            <person name="Arai W."/>
            <person name="Tsubouchi T."/>
            <person name="Morono Y."/>
            <person name="Uchiyama I."/>
            <person name="Ito T."/>
            <person name="Fujiyama A."/>
            <person name="Inagaki F."/>
            <person name="Takami H."/>
        </authorList>
    </citation>
    <scope>NUCLEOTIDE SEQUENCE</scope>
    <source>
        <strain evidence="1">Expedition CK06-06</strain>
    </source>
</reference>
<dbReference type="EMBL" id="BARU01040629">
    <property type="protein sequence ID" value="GAH79685.1"/>
    <property type="molecule type" value="Genomic_DNA"/>
</dbReference>
<dbReference type="AlphaFoldDB" id="X1JDT6"/>